<dbReference type="AlphaFoldDB" id="A0A485CPP4"/>
<evidence type="ECO:0000313" key="1">
    <source>
        <dbReference type="EMBL" id="VFS86742.1"/>
    </source>
</evidence>
<gene>
    <name evidence="1" type="ORF">NCTC12993_06776</name>
</gene>
<keyword evidence="2" id="KW-1185">Reference proteome</keyword>
<dbReference type="EMBL" id="CAADJD010000028">
    <property type="protein sequence ID" value="VFS86742.1"/>
    <property type="molecule type" value="Genomic_DNA"/>
</dbReference>
<dbReference type="AntiFam" id="ANF00240">
    <property type="entry name" value="Shadow ORF (opposite frmR)"/>
</dbReference>
<name>A0A485CPP4_KLUCR</name>
<organism evidence="1 2">
    <name type="scientific">Kluyvera cryocrescens</name>
    <name type="common">Kluyvera citrophila</name>
    <dbReference type="NCBI Taxonomy" id="580"/>
    <lineage>
        <taxon>Bacteria</taxon>
        <taxon>Pseudomonadati</taxon>
        <taxon>Pseudomonadota</taxon>
        <taxon>Gammaproteobacteria</taxon>
        <taxon>Enterobacterales</taxon>
        <taxon>Enterobacteriaceae</taxon>
        <taxon>Kluyvera</taxon>
    </lineage>
</organism>
<accession>A0A485CPP4</accession>
<proteinExistence type="predicted"/>
<reference evidence="1 2" key="1">
    <citation type="submission" date="2019-03" db="EMBL/GenBank/DDBJ databases">
        <authorList>
            <consortium name="Pathogen Informatics"/>
        </authorList>
    </citation>
    <scope>NUCLEOTIDE SEQUENCE [LARGE SCALE GENOMIC DNA]</scope>
    <source>
        <strain evidence="1 2">NCTC12993</strain>
    </source>
</reference>
<dbReference type="Proteomes" id="UP000401081">
    <property type="component" value="Unassembled WGS sequence"/>
</dbReference>
<sequence length="53" mass="5973">MTDFRHAQSALIRRCFSAHQLVFEMHLNHFAHQAVGCSANRGDLLQDSQAGFT</sequence>
<evidence type="ECO:0000313" key="2">
    <source>
        <dbReference type="Proteomes" id="UP000401081"/>
    </source>
</evidence>
<protein>
    <submittedName>
        <fullName evidence="1">Uncharacterized protein</fullName>
    </submittedName>
</protein>